<feature type="non-terminal residue" evidence="3">
    <location>
        <position position="382"/>
    </location>
</feature>
<organism evidence="2 3">
    <name type="scientific">Stegastes partitus</name>
    <name type="common">bicolor damselfish</name>
    <dbReference type="NCBI Taxonomy" id="144197"/>
    <lineage>
        <taxon>Eukaryota</taxon>
        <taxon>Metazoa</taxon>
        <taxon>Chordata</taxon>
        <taxon>Craniata</taxon>
        <taxon>Vertebrata</taxon>
        <taxon>Euteleostomi</taxon>
        <taxon>Actinopterygii</taxon>
        <taxon>Neopterygii</taxon>
        <taxon>Teleostei</taxon>
        <taxon>Neoteleostei</taxon>
        <taxon>Acanthomorphata</taxon>
        <taxon>Ovalentaria</taxon>
        <taxon>Pomacentridae</taxon>
        <taxon>Stegastes</taxon>
    </lineage>
</organism>
<reference evidence="3" key="1">
    <citation type="submission" date="2025-08" db="UniProtKB">
        <authorList>
            <consortium name="RefSeq"/>
        </authorList>
    </citation>
    <scope>IDENTIFICATION</scope>
</reference>
<dbReference type="SUPFAM" id="SSF48726">
    <property type="entry name" value="Immunoglobulin"/>
    <property type="match status" value="3"/>
</dbReference>
<dbReference type="InterPro" id="IPR013783">
    <property type="entry name" value="Ig-like_fold"/>
</dbReference>
<protein>
    <submittedName>
        <fullName evidence="3">Uncharacterized protein LOC103367033</fullName>
    </submittedName>
</protein>
<proteinExistence type="predicted"/>
<dbReference type="Pfam" id="PF13895">
    <property type="entry name" value="Ig_2"/>
    <property type="match status" value="1"/>
</dbReference>
<dbReference type="Gene3D" id="2.60.40.10">
    <property type="entry name" value="Immunoglobulins"/>
    <property type="match status" value="3"/>
</dbReference>
<evidence type="ECO:0000313" key="3">
    <source>
        <dbReference type="RefSeq" id="XP_008293150.1"/>
    </source>
</evidence>
<dbReference type="RefSeq" id="XP_008293150.1">
    <property type="nucleotide sequence ID" value="XM_008294928.1"/>
</dbReference>
<dbReference type="AlphaFoldDB" id="A0A9Y4KF15"/>
<dbReference type="Proteomes" id="UP000694891">
    <property type="component" value="Unplaced"/>
</dbReference>
<sequence>MQERAMKILTAAPKLLSTYKTVCATKLRSVLQVKVIPSTEGQTVTLMCSTSCPLTENPAAYIWYKNGEFVYEDWSPWYQELVSSEEAVRYSCAVKGYEDLRAPEVSVDSVSPVCFSVTYAKGKMCSYKAKSMDEPCTITYPTDVRVQMTSLRDSVKLRCISSCSEIEPRTAYRWYWNRELYSDCETSELAVFGSHGESISCAIKGNEDVHSREHCVGSTMCNTMRYVSERICALEGDSVNISSEYSDPIYSGKVCKAWYKIKQLGEEKKLVVAADRVEHHEHMENQHFLSISDLQKNDSAEYTFEFGIYEECEGSDLPGVLLVVTGLTVTMTPSAEVTEGQRVTLTCSTSCPLTGNTNYIWYFNGRPLGQNKHLLLDPVSVQ</sequence>
<dbReference type="GeneID" id="103367033"/>
<dbReference type="PROSITE" id="PS50835">
    <property type="entry name" value="IG_LIKE"/>
    <property type="match status" value="2"/>
</dbReference>
<evidence type="ECO:0000259" key="1">
    <source>
        <dbReference type="PROSITE" id="PS50835"/>
    </source>
</evidence>
<dbReference type="InterPro" id="IPR003599">
    <property type="entry name" value="Ig_sub"/>
</dbReference>
<accession>A0A9Y4KF15</accession>
<dbReference type="InterPro" id="IPR007110">
    <property type="entry name" value="Ig-like_dom"/>
</dbReference>
<dbReference type="PANTHER" id="PTHR46013">
    <property type="entry name" value="VASCULAR CELL ADHESION MOLECULE 1"/>
    <property type="match status" value="1"/>
</dbReference>
<dbReference type="InterPro" id="IPR036179">
    <property type="entry name" value="Ig-like_dom_sf"/>
</dbReference>
<evidence type="ECO:0000313" key="2">
    <source>
        <dbReference type="Proteomes" id="UP000694891"/>
    </source>
</evidence>
<name>A0A9Y4KF15_9TELE</name>
<feature type="domain" description="Ig-like" evidence="1">
    <location>
        <begin position="13"/>
        <end position="108"/>
    </location>
</feature>
<dbReference type="SMART" id="SM00409">
    <property type="entry name" value="IG"/>
    <property type="match status" value="2"/>
</dbReference>
<keyword evidence="2" id="KW-1185">Reference proteome</keyword>
<dbReference type="PANTHER" id="PTHR46013:SF4">
    <property type="entry name" value="B-CELL RECEPTOR CD22-RELATED"/>
    <property type="match status" value="1"/>
</dbReference>
<gene>
    <name evidence="3" type="primary">LOC103367033</name>
</gene>
<feature type="domain" description="Ig-like" evidence="1">
    <location>
        <begin position="318"/>
        <end position="382"/>
    </location>
</feature>